<gene>
    <name evidence="1" type="ORF">FKV23_00325</name>
</gene>
<dbReference type="AlphaFoldDB" id="A0A514BMY4"/>
<name>A0A514BMY4_9GAMM</name>
<dbReference type="RefSeq" id="WP_141622074.1">
    <property type="nucleotide sequence ID" value="NZ_CP041242.1"/>
</dbReference>
<reference evidence="1 2" key="1">
    <citation type="submission" date="2019-06" db="EMBL/GenBank/DDBJ databases">
        <title>Lysobacter alkalisoli sp. nov. isolated from saline-alkali soil.</title>
        <authorList>
            <person name="Sun J.-Q."/>
            <person name="Xu L."/>
        </authorList>
    </citation>
    <scope>NUCLEOTIDE SEQUENCE [LARGE SCALE GENOMIC DNA]</scope>
    <source>
        <strain evidence="1 2">SJ-36</strain>
    </source>
</reference>
<evidence type="ECO:0000313" key="1">
    <source>
        <dbReference type="EMBL" id="QDH68731.1"/>
    </source>
</evidence>
<dbReference type="InterPro" id="IPR045441">
    <property type="entry name" value="DUF6506"/>
</dbReference>
<dbReference type="Pfam" id="PF20116">
    <property type="entry name" value="DUF6506"/>
    <property type="match status" value="2"/>
</dbReference>
<dbReference type="KEGG" id="lyj:FKV23_00325"/>
<sequence>MKMCTTIIYDASGSAGDRIVRQDPAGELTIALLGKGESAEATARELLKQGARRIELCGGMPAAERAKVIALADGRASVSGVTFGIESIVPVAAYNAAYLEGHPPKEAMIILQPGADPAGDRITRDLPPQHITIVFVPDEASAPKIAATLVEGGVRLIELYGGFTTSGAAAVIAAADGKAAIGVGSFAIGDEANSVI</sequence>
<protein>
    <submittedName>
        <fullName evidence="1">Uncharacterized protein</fullName>
    </submittedName>
</protein>
<proteinExistence type="predicted"/>
<dbReference type="EMBL" id="CP041242">
    <property type="protein sequence ID" value="QDH68731.1"/>
    <property type="molecule type" value="Genomic_DNA"/>
</dbReference>
<dbReference type="Proteomes" id="UP000317199">
    <property type="component" value="Chromosome"/>
</dbReference>
<organism evidence="1 2">
    <name type="scientific">Marilutibacter alkalisoli</name>
    <dbReference type="NCBI Taxonomy" id="2591633"/>
    <lineage>
        <taxon>Bacteria</taxon>
        <taxon>Pseudomonadati</taxon>
        <taxon>Pseudomonadota</taxon>
        <taxon>Gammaproteobacteria</taxon>
        <taxon>Lysobacterales</taxon>
        <taxon>Lysobacteraceae</taxon>
        <taxon>Marilutibacter</taxon>
    </lineage>
</organism>
<accession>A0A514BMY4</accession>
<keyword evidence="2" id="KW-1185">Reference proteome</keyword>
<dbReference type="OrthoDB" id="1551162at2"/>
<evidence type="ECO:0000313" key="2">
    <source>
        <dbReference type="Proteomes" id="UP000317199"/>
    </source>
</evidence>